<reference evidence="2" key="1">
    <citation type="submission" date="2022-05" db="EMBL/GenBank/DDBJ databases">
        <title>The Musa troglodytarum L. genome provides insights into the mechanism of non-climacteric behaviour and enrichment of carotenoids.</title>
        <authorList>
            <person name="Wang J."/>
        </authorList>
    </citation>
    <scope>NUCLEOTIDE SEQUENCE</scope>
    <source>
        <tissue evidence="2">Leaf</tissue>
    </source>
</reference>
<dbReference type="EMBL" id="CP097510">
    <property type="protein sequence ID" value="URE41115.1"/>
    <property type="molecule type" value="Genomic_DNA"/>
</dbReference>
<name>A0A9E7HW88_9LILI</name>
<feature type="compositionally biased region" description="Basic and acidic residues" evidence="1">
    <location>
        <begin position="37"/>
        <end position="51"/>
    </location>
</feature>
<gene>
    <name evidence="2" type="ORF">MUK42_14809</name>
</gene>
<dbReference type="Proteomes" id="UP001055439">
    <property type="component" value="Chromosome 8"/>
</dbReference>
<evidence type="ECO:0000313" key="2">
    <source>
        <dbReference type="EMBL" id="URE41115.1"/>
    </source>
</evidence>
<accession>A0A9E7HW88</accession>
<dbReference type="AlphaFoldDB" id="A0A9E7HW88"/>
<sequence length="255" mass="27644">MRISPPCLCNHRSRNDPPALFLSLRAPLEGLGLGSHGRVEEEEREREEKATPAHASVGVVVAKAGGARLPVQEWVTAAVEKQASAPPLEAVSPLIAPVEDVQDPPAKLSSRGDDFLDLPSSSFVVVGTKSFAAQGGHAIRSGAIQETDHVEAEMATIEATRRSRIGSIYPGQPFWTGVMLLKFAVVRLDEQGNETSYSNGAFDKLWKLEVEKKMLIVKDIISVQRRTEATSDGGDKRPSYGNDSGGSCGQEWRQW</sequence>
<evidence type="ECO:0000256" key="1">
    <source>
        <dbReference type="SAM" id="MobiDB-lite"/>
    </source>
</evidence>
<proteinExistence type="predicted"/>
<protein>
    <submittedName>
        <fullName evidence="2">Uncharacterized protein</fullName>
    </submittedName>
</protein>
<feature type="compositionally biased region" description="Basic and acidic residues" evidence="1">
    <location>
        <begin position="227"/>
        <end position="238"/>
    </location>
</feature>
<evidence type="ECO:0000313" key="3">
    <source>
        <dbReference type="Proteomes" id="UP001055439"/>
    </source>
</evidence>
<keyword evidence="3" id="KW-1185">Reference proteome</keyword>
<feature type="region of interest" description="Disordered" evidence="1">
    <location>
        <begin position="32"/>
        <end position="52"/>
    </location>
</feature>
<feature type="region of interest" description="Disordered" evidence="1">
    <location>
        <begin position="227"/>
        <end position="255"/>
    </location>
</feature>
<organism evidence="2 3">
    <name type="scientific">Musa troglodytarum</name>
    <name type="common">fe'i banana</name>
    <dbReference type="NCBI Taxonomy" id="320322"/>
    <lineage>
        <taxon>Eukaryota</taxon>
        <taxon>Viridiplantae</taxon>
        <taxon>Streptophyta</taxon>
        <taxon>Embryophyta</taxon>
        <taxon>Tracheophyta</taxon>
        <taxon>Spermatophyta</taxon>
        <taxon>Magnoliopsida</taxon>
        <taxon>Liliopsida</taxon>
        <taxon>Zingiberales</taxon>
        <taxon>Musaceae</taxon>
        <taxon>Musa</taxon>
    </lineage>
</organism>